<dbReference type="FunFam" id="3.30.160.60:FF:002455">
    <property type="entry name" value="FI03704p"/>
    <property type="match status" value="1"/>
</dbReference>
<feature type="domain" description="C2H2-type" evidence="13">
    <location>
        <begin position="438"/>
        <end position="466"/>
    </location>
</feature>
<feature type="domain" description="C2H2-type" evidence="13">
    <location>
        <begin position="248"/>
        <end position="275"/>
    </location>
</feature>
<feature type="compositionally biased region" description="Acidic residues" evidence="12">
    <location>
        <begin position="165"/>
        <end position="188"/>
    </location>
</feature>
<dbReference type="Proteomes" id="UP001153620">
    <property type="component" value="Chromosome 2"/>
</dbReference>
<feature type="domain" description="ZAD" evidence="14">
    <location>
        <begin position="13"/>
        <end position="92"/>
    </location>
</feature>
<feature type="domain" description="C2H2-type" evidence="13">
    <location>
        <begin position="705"/>
        <end position="735"/>
    </location>
</feature>
<keyword evidence="16" id="KW-1185">Reference proteome</keyword>
<protein>
    <submittedName>
        <fullName evidence="15">Uncharacterized protein</fullName>
    </submittedName>
</protein>
<evidence type="ECO:0000259" key="14">
    <source>
        <dbReference type="PROSITE" id="PS51915"/>
    </source>
</evidence>
<feature type="domain" description="C2H2-type" evidence="13">
    <location>
        <begin position="274"/>
        <end position="302"/>
    </location>
</feature>
<evidence type="ECO:0000313" key="15">
    <source>
        <dbReference type="EMBL" id="CAG9805544.1"/>
    </source>
</evidence>
<feature type="domain" description="C2H2-type" evidence="13">
    <location>
        <begin position="593"/>
        <end position="620"/>
    </location>
</feature>
<feature type="domain" description="C2H2-type" evidence="13">
    <location>
        <begin position="561"/>
        <end position="588"/>
    </location>
</feature>
<reference evidence="15" key="2">
    <citation type="submission" date="2022-10" db="EMBL/GenBank/DDBJ databases">
        <authorList>
            <consortium name="ENA_rothamsted_submissions"/>
            <consortium name="culmorum"/>
            <person name="King R."/>
        </authorList>
    </citation>
    <scope>NUCLEOTIDE SEQUENCE</scope>
</reference>
<feature type="domain" description="C2H2-type" evidence="13">
    <location>
        <begin position="621"/>
        <end position="648"/>
    </location>
</feature>
<evidence type="ECO:0000256" key="7">
    <source>
        <dbReference type="ARBA" id="ARBA00023125"/>
    </source>
</evidence>
<feature type="domain" description="C2H2-type" evidence="13">
    <location>
        <begin position="220"/>
        <end position="247"/>
    </location>
</feature>
<dbReference type="InterPro" id="IPR012934">
    <property type="entry name" value="Znf_AD"/>
</dbReference>
<evidence type="ECO:0000256" key="11">
    <source>
        <dbReference type="PROSITE-ProRule" id="PRU01263"/>
    </source>
</evidence>
<dbReference type="EMBL" id="OU895878">
    <property type="protein sequence ID" value="CAG9805544.1"/>
    <property type="molecule type" value="Genomic_DNA"/>
</dbReference>
<feature type="binding site" evidence="11">
    <location>
        <position position="15"/>
    </location>
    <ligand>
        <name>Zn(2+)</name>
        <dbReference type="ChEBI" id="CHEBI:29105"/>
    </ligand>
</feature>
<feature type="compositionally biased region" description="Polar residues" evidence="12">
    <location>
        <begin position="786"/>
        <end position="808"/>
    </location>
</feature>
<dbReference type="FunFam" id="3.30.160.60:FF:000325">
    <property type="entry name" value="ZFP90 zinc finger protein"/>
    <property type="match status" value="1"/>
</dbReference>
<proteinExistence type="predicted"/>
<dbReference type="InterPro" id="IPR036236">
    <property type="entry name" value="Znf_C2H2_sf"/>
</dbReference>
<dbReference type="GO" id="GO:0001228">
    <property type="term" value="F:DNA-binding transcription activator activity, RNA polymerase II-specific"/>
    <property type="evidence" value="ECO:0007669"/>
    <property type="project" value="TreeGrafter"/>
</dbReference>
<dbReference type="Pfam" id="PF13912">
    <property type="entry name" value="zf-C2H2_6"/>
    <property type="match status" value="1"/>
</dbReference>
<feature type="domain" description="C2H2-type" evidence="13">
    <location>
        <begin position="532"/>
        <end position="559"/>
    </location>
</feature>
<evidence type="ECO:0000256" key="2">
    <source>
        <dbReference type="ARBA" id="ARBA00022723"/>
    </source>
</evidence>
<dbReference type="PROSITE" id="PS00028">
    <property type="entry name" value="ZINC_FINGER_C2H2_1"/>
    <property type="match status" value="12"/>
</dbReference>
<evidence type="ECO:0000256" key="6">
    <source>
        <dbReference type="ARBA" id="ARBA00023015"/>
    </source>
</evidence>
<dbReference type="FunFam" id="3.30.160.60:FF:000303">
    <property type="entry name" value="Zinc finger protein 41"/>
    <property type="match status" value="1"/>
</dbReference>
<evidence type="ECO:0000259" key="13">
    <source>
        <dbReference type="PROSITE" id="PS50157"/>
    </source>
</evidence>
<evidence type="ECO:0000256" key="12">
    <source>
        <dbReference type="SAM" id="MobiDB-lite"/>
    </source>
</evidence>
<evidence type="ECO:0000256" key="5">
    <source>
        <dbReference type="ARBA" id="ARBA00022833"/>
    </source>
</evidence>
<feature type="domain" description="C2H2-type" evidence="13">
    <location>
        <begin position="500"/>
        <end position="528"/>
    </location>
</feature>
<name>A0A9N9RXA0_9DIPT</name>
<dbReference type="GO" id="GO:0005634">
    <property type="term" value="C:nucleus"/>
    <property type="evidence" value="ECO:0007669"/>
    <property type="project" value="UniProtKB-SubCell"/>
</dbReference>
<dbReference type="SUPFAM" id="SSF57667">
    <property type="entry name" value="beta-beta-alpha zinc fingers"/>
    <property type="match status" value="8"/>
</dbReference>
<dbReference type="PANTHER" id="PTHR24376:SF243">
    <property type="entry name" value="C2H2-TYPE DOMAIN-CONTAINING PROTEIN"/>
    <property type="match status" value="1"/>
</dbReference>
<feature type="compositionally biased region" description="Low complexity" evidence="12">
    <location>
        <begin position="762"/>
        <end position="773"/>
    </location>
</feature>
<keyword evidence="9" id="KW-0539">Nucleus</keyword>
<evidence type="ECO:0000256" key="3">
    <source>
        <dbReference type="ARBA" id="ARBA00022737"/>
    </source>
</evidence>
<feature type="region of interest" description="Disordered" evidence="12">
    <location>
        <begin position="143"/>
        <end position="190"/>
    </location>
</feature>
<dbReference type="PROSITE" id="PS50157">
    <property type="entry name" value="ZINC_FINGER_C2H2_2"/>
    <property type="match status" value="12"/>
</dbReference>
<feature type="region of interest" description="Disordered" evidence="12">
    <location>
        <begin position="722"/>
        <end position="850"/>
    </location>
</feature>
<dbReference type="SMART" id="SM00868">
    <property type="entry name" value="zf-AD"/>
    <property type="match status" value="2"/>
</dbReference>
<feature type="binding site" evidence="11">
    <location>
        <position position="18"/>
    </location>
    <ligand>
        <name>Zn(2+)</name>
        <dbReference type="ChEBI" id="CHEBI:29105"/>
    </ligand>
</feature>
<dbReference type="FunFam" id="3.30.160.60:FF:000759">
    <property type="entry name" value="zinc finger protein 16"/>
    <property type="match status" value="1"/>
</dbReference>
<keyword evidence="2 11" id="KW-0479">Metal-binding</keyword>
<dbReference type="PANTHER" id="PTHR24376">
    <property type="entry name" value="ZINC FINGER PROTEIN"/>
    <property type="match status" value="1"/>
</dbReference>
<dbReference type="PROSITE" id="PS51915">
    <property type="entry name" value="ZAD"/>
    <property type="match status" value="1"/>
</dbReference>
<accession>A0A9N9RXA0</accession>
<dbReference type="GO" id="GO:0008270">
    <property type="term" value="F:zinc ion binding"/>
    <property type="evidence" value="ECO:0007669"/>
    <property type="project" value="UniProtKB-UniRule"/>
</dbReference>
<evidence type="ECO:0000256" key="8">
    <source>
        <dbReference type="ARBA" id="ARBA00023163"/>
    </source>
</evidence>
<feature type="compositionally biased region" description="Low complexity" evidence="12">
    <location>
        <begin position="818"/>
        <end position="835"/>
    </location>
</feature>
<keyword evidence="7" id="KW-0238">DNA-binding</keyword>
<dbReference type="GO" id="GO:0000978">
    <property type="term" value="F:RNA polymerase II cis-regulatory region sequence-specific DNA binding"/>
    <property type="evidence" value="ECO:0007669"/>
    <property type="project" value="TreeGrafter"/>
</dbReference>
<keyword evidence="4 10" id="KW-0863">Zinc-finger</keyword>
<feature type="binding site" evidence="11">
    <location>
        <position position="68"/>
    </location>
    <ligand>
        <name>Zn(2+)</name>
        <dbReference type="ChEBI" id="CHEBI:29105"/>
    </ligand>
</feature>
<keyword evidence="3" id="KW-0677">Repeat</keyword>
<dbReference type="SMART" id="SM00355">
    <property type="entry name" value="ZnF_C2H2"/>
    <property type="match status" value="14"/>
</dbReference>
<dbReference type="Pfam" id="PF07776">
    <property type="entry name" value="zf-AD"/>
    <property type="match status" value="1"/>
</dbReference>
<evidence type="ECO:0000256" key="9">
    <source>
        <dbReference type="ARBA" id="ARBA00023242"/>
    </source>
</evidence>
<feature type="compositionally biased region" description="Polar residues" evidence="12">
    <location>
        <begin position="143"/>
        <end position="155"/>
    </location>
</feature>
<feature type="domain" description="C2H2-type" evidence="13">
    <location>
        <begin position="649"/>
        <end position="676"/>
    </location>
</feature>
<evidence type="ECO:0000256" key="10">
    <source>
        <dbReference type="PROSITE-ProRule" id="PRU00042"/>
    </source>
</evidence>
<sequence length="886" mass="102574">MEEHIKRDFNINRMCRSCLTEAGDDMSEIFGHQDSPDTLNLHQILMQLTTNVQFNPNDGMPDKLCKDCTEKAFLAYNFKVVLEQSDTTLRNVFRDQIQTIKKDTVFDPSHAYLGLGIKTEIAFVDADPFIDDDGDFDYVQAQPQSSVQGNQQMDNHNVYPHNDEEILDSDDDDDDDEDDDDDDDDISEDISPKEKVIKKKIISPKSTETVDYIKDEEGKFVCQICNKKLVDKKGFNLHLRLHTGENLKRCNICNRGFIKSDHLKRHLLIHEKSVNCDYCDESFASRADYKIHLKDEHEDDIIQESDKIPKSQKPRPNYMNAICKICDKKFQKITALRTHVNQHLLSTSFDDTDIRNKIFLFNPLEIDLEKSSNQDLHLYVKNKLNENECEKFYQIVTRDGHELLLSDSETEDENEMCHPDDRIELSIEHAPISTKIPYTCSRCIKTFARSKDSMTHMMTEHLHELNEFIDRCNTCSKVYPNNYMLQKHLKSQCENKTKKLSCSTCNKKFMWLDSMVKHCETEHPGTDKIKLYTCELCGKAFSRSEHLERHRKTHNPSEKKFECTVCQKKFNRKDNLRSHMKIHKDNRDDEDKHLCIYCGRAFSNSSNLIVHMRRHTGEKPYKCDLCEKGFPRSSDLQCHRRTHTGEKPCLCTICGKGFSRSNKLVRHMRIHTGIRPYQCTYCDRAFTQSNDLTLHIRRHTGEKPYVCGVCGDRFIQGTALKQHQRMQGHMEGSQPSPYASISVNNPSRFTNSNLVNRRYMEQQAQQQSQQNSQMPIKPVIPRRRTANSQLSTNVNPEQTTSTMHNQPQEHVANDINRSPSPHTSGSQHSTGSQTPNPATQDIKPNLQNLNLPQYNGSMPLVNNIPNMEIATLFTMSFNQNFQNHSN</sequence>
<dbReference type="Pfam" id="PF00096">
    <property type="entry name" value="zf-C2H2"/>
    <property type="match status" value="9"/>
</dbReference>
<feature type="domain" description="C2H2-type" evidence="13">
    <location>
        <begin position="677"/>
        <end position="704"/>
    </location>
</feature>
<reference evidence="15" key="1">
    <citation type="submission" date="2022-01" db="EMBL/GenBank/DDBJ databases">
        <authorList>
            <person name="King R."/>
        </authorList>
    </citation>
    <scope>NUCLEOTIDE SEQUENCE</scope>
</reference>
<dbReference type="InterPro" id="IPR013087">
    <property type="entry name" value="Znf_C2H2_type"/>
</dbReference>
<feature type="binding site" evidence="11">
    <location>
        <position position="65"/>
    </location>
    <ligand>
        <name>Zn(2+)</name>
        <dbReference type="ChEBI" id="CHEBI:29105"/>
    </ligand>
</feature>
<dbReference type="Gene3D" id="3.30.160.60">
    <property type="entry name" value="Classic Zinc Finger"/>
    <property type="match status" value="10"/>
</dbReference>
<dbReference type="FunFam" id="3.30.160.60:FF:000340">
    <property type="entry name" value="zinc finger protein 473 isoform X1"/>
    <property type="match status" value="1"/>
</dbReference>
<keyword evidence="8" id="KW-0804">Transcription</keyword>
<dbReference type="SUPFAM" id="SSF57716">
    <property type="entry name" value="Glucocorticoid receptor-like (DNA-binding domain)"/>
    <property type="match status" value="1"/>
</dbReference>
<keyword evidence="5 11" id="KW-0862">Zinc</keyword>
<dbReference type="FunFam" id="3.30.160.60:FF:000512">
    <property type="entry name" value="zinc finger protein 197 isoform X1"/>
    <property type="match status" value="1"/>
</dbReference>
<evidence type="ECO:0000256" key="4">
    <source>
        <dbReference type="ARBA" id="ARBA00022771"/>
    </source>
</evidence>
<gene>
    <name evidence="15" type="ORF">CHIRRI_LOCUS8415</name>
</gene>
<feature type="compositionally biased region" description="Polar residues" evidence="12">
    <location>
        <begin position="733"/>
        <end position="755"/>
    </location>
</feature>
<evidence type="ECO:0000256" key="1">
    <source>
        <dbReference type="ARBA" id="ARBA00004123"/>
    </source>
</evidence>
<dbReference type="AlphaFoldDB" id="A0A9N9RXA0"/>
<keyword evidence="6" id="KW-0805">Transcription regulation</keyword>
<dbReference type="OrthoDB" id="8117402at2759"/>
<dbReference type="FunFam" id="3.30.160.60:FF:000478">
    <property type="entry name" value="Zinc finger protein 133"/>
    <property type="match status" value="1"/>
</dbReference>
<evidence type="ECO:0000313" key="16">
    <source>
        <dbReference type="Proteomes" id="UP001153620"/>
    </source>
</evidence>
<organism evidence="15 16">
    <name type="scientific">Chironomus riparius</name>
    <dbReference type="NCBI Taxonomy" id="315576"/>
    <lineage>
        <taxon>Eukaryota</taxon>
        <taxon>Metazoa</taxon>
        <taxon>Ecdysozoa</taxon>
        <taxon>Arthropoda</taxon>
        <taxon>Hexapoda</taxon>
        <taxon>Insecta</taxon>
        <taxon>Pterygota</taxon>
        <taxon>Neoptera</taxon>
        <taxon>Endopterygota</taxon>
        <taxon>Diptera</taxon>
        <taxon>Nematocera</taxon>
        <taxon>Chironomoidea</taxon>
        <taxon>Chironomidae</taxon>
        <taxon>Chironominae</taxon>
        <taxon>Chironomus</taxon>
    </lineage>
</organism>
<comment type="subcellular location">
    <subcellularLocation>
        <location evidence="1">Nucleus</location>
    </subcellularLocation>
</comment>